<dbReference type="PANTHER" id="PTHR37292:SF2">
    <property type="entry name" value="DUF262 DOMAIN-CONTAINING PROTEIN"/>
    <property type="match status" value="1"/>
</dbReference>
<comment type="caution">
    <text evidence="2">The sequence shown here is derived from an EMBL/GenBank/DDBJ whole genome shotgun (WGS) entry which is preliminary data.</text>
</comment>
<accession>A0A5M9ZTU4</accession>
<organism evidence="2 3">
    <name type="scientific">Bifidobacterium tissieri</name>
    <dbReference type="NCBI Taxonomy" id="1630162"/>
    <lineage>
        <taxon>Bacteria</taxon>
        <taxon>Bacillati</taxon>
        <taxon>Actinomycetota</taxon>
        <taxon>Actinomycetes</taxon>
        <taxon>Bifidobacteriales</taxon>
        <taxon>Bifidobacteriaceae</taxon>
        <taxon>Bifidobacterium</taxon>
    </lineage>
</organism>
<dbReference type="PANTHER" id="PTHR37292">
    <property type="entry name" value="VNG6097C"/>
    <property type="match status" value="1"/>
</dbReference>
<gene>
    <name evidence="2" type="ORF">EMO89_09695</name>
</gene>
<dbReference type="OrthoDB" id="9787127at2"/>
<dbReference type="Pfam" id="PF03235">
    <property type="entry name" value="GmrSD_N"/>
    <property type="match status" value="1"/>
</dbReference>
<dbReference type="AlphaFoldDB" id="A0A5M9ZTU4"/>
<evidence type="ECO:0000259" key="1">
    <source>
        <dbReference type="Pfam" id="PF03235"/>
    </source>
</evidence>
<sequence length="600" mass="68011">MFKSNDVQVSDILRQIENGEVQLPDFQRGWVWDDYRIRSLIASIMNAYPVGALMFLGYGGDTVRFKYRPFTGSDVDCEPEQLVLDGQQRLTSIFNALYCKTPVPTRNEKLKPRSLYYYLDICKSLDESVDKVDAIVAVQEDRKIYSNFGHVVDLDVSTPEKEYEQLMFPLNKVFDNIGWFEWMNGCMGYHQYDPQLMSLLNKFQAQVLVAIQQYKVPVIQLAKDTPKEAVCQVFENVNTGGVSLTVFELVTAAFAADDYDLRGDWDGDKNRIGRVTRMRDIERSLLGGVTATDFLTALTLLVRYRAWANGGAAVSCKKKDVLNVTLDDYKNCADEMERAFISTSRFLNEQRVFVLRDLPYSTQLIPLSTLFALLGSRAQDSTVKEKLARWYWCGVLGEMYSGGNETRYVSDVVGVMSWIDGGSEPDTVARSYFQPTRLLTLRTRQSAAYKGIMALILKSGAVDFMTGQAMDFVNFTEQAVDIHHIFPKDYCRKTGYDQGRWNSIVNKTPITARTNRVVGGSAPSSYLQQIERDGHVTRENLDRFLTTHLIDINAMRRDDFQIYFIERAKALLGLISDAMGKVVTNRSDQDVIAGFGASLE</sequence>
<evidence type="ECO:0000313" key="2">
    <source>
        <dbReference type="EMBL" id="KAA8827905.1"/>
    </source>
</evidence>
<evidence type="ECO:0000313" key="3">
    <source>
        <dbReference type="Proteomes" id="UP000412028"/>
    </source>
</evidence>
<proteinExistence type="predicted"/>
<dbReference type="RefSeq" id="WP_150381907.1">
    <property type="nucleotide sequence ID" value="NZ_RZUI01000015.1"/>
</dbReference>
<dbReference type="InterPro" id="IPR004919">
    <property type="entry name" value="GmrSD_N"/>
</dbReference>
<dbReference type="Proteomes" id="UP000412028">
    <property type="component" value="Unassembled WGS sequence"/>
</dbReference>
<feature type="domain" description="GmrSD restriction endonucleases N-terminal" evidence="1">
    <location>
        <begin position="9"/>
        <end position="254"/>
    </location>
</feature>
<name>A0A5M9ZTU4_9BIFI</name>
<protein>
    <submittedName>
        <fullName evidence="2">DUF262 domain-containing protein</fullName>
    </submittedName>
</protein>
<reference evidence="2 3" key="1">
    <citation type="journal article" date="2019" name="Syst. Appl. Microbiol.">
        <title>Characterization of Bifidobacterium species in feaces of the Egyptian fruit bat: Description of B. vespertilionis sp. nov. and B. rousetti sp. nov.</title>
        <authorList>
            <person name="Modesto M."/>
            <person name="Satti M."/>
            <person name="Watanabe K."/>
            <person name="Puglisi E."/>
            <person name="Morelli L."/>
            <person name="Huang C.-H."/>
            <person name="Liou J.-S."/>
            <person name="Miyashita M."/>
            <person name="Tamura T."/>
            <person name="Saito S."/>
            <person name="Mori K."/>
            <person name="Huang L."/>
            <person name="Sciavilla P."/>
            <person name="Sandri C."/>
            <person name="Spiezio C."/>
            <person name="Vitali F."/>
            <person name="Cavalieri D."/>
            <person name="Perpetuini G."/>
            <person name="Tofalo R."/>
            <person name="Bonetti A."/>
            <person name="Arita M."/>
            <person name="Mattarelli P."/>
        </authorList>
    </citation>
    <scope>NUCLEOTIDE SEQUENCE [LARGE SCALE GENOMIC DNA]</scope>
    <source>
        <strain evidence="2 3">RST7</strain>
    </source>
</reference>
<dbReference type="EMBL" id="RZUI01000015">
    <property type="protein sequence ID" value="KAA8827905.1"/>
    <property type="molecule type" value="Genomic_DNA"/>
</dbReference>